<dbReference type="AlphaFoldDB" id="A0A310SER9"/>
<protein>
    <submittedName>
        <fullName evidence="1">Uncharacterized protein</fullName>
    </submittedName>
</protein>
<dbReference type="OrthoDB" id="2149267at2759"/>
<keyword evidence="2" id="KW-1185">Reference proteome</keyword>
<sequence length="85" mass="9897">MERSSRDRIAVLEIDWLEDWKLRFRALGGGSRGSQHELQEYTKVFKMRLVRDTSLFHENVVFEGSNGRQIAFDPKHAYSGILEGK</sequence>
<reference evidence="1 2" key="1">
    <citation type="submission" date="2015-07" db="EMBL/GenBank/DDBJ databases">
        <title>The genome of Eufriesea mexicana.</title>
        <authorList>
            <person name="Pan H."/>
            <person name="Kapheim K."/>
        </authorList>
    </citation>
    <scope>NUCLEOTIDE SEQUENCE [LARGE SCALE GENOMIC DNA]</scope>
    <source>
        <strain evidence="1">0111107269</strain>
        <tissue evidence="1">Whole body</tissue>
    </source>
</reference>
<evidence type="ECO:0000313" key="2">
    <source>
        <dbReference type="Proteomes" id="UP000250275"/>
    </source>
</evidence>
<gene>
    <name evidence="1" type="ORF">WN48_07879</name>
</gene>
<proteinExistence type="predicted"/>
<accession>A0A310SER9</accession>
<name>A0A310SER9_9HYME</name>
<dbReference type="EMBL" id="KQ760561">
    <property type="protein sequence ID" value="OAD59781.1"/>
    <property type="molecule type" value="Genomic_DNA"/>
</dbReference>
<evidence type="ECO:0000313" key="1">
    <source>
        <dbReference type="EMBL" id="OAD59781.1"/>
    </source>
</evidence>
<dbReference type="Proteomes" id="UP000250275">
    <property type="component" value="Unassembled WGS sequence"/>
</dbReference>
<organism evidence="1 2">
    <name type="scientific">Eufriesea mexicana</name>
    <dbReference type="NCBI Taxonomy" id="516756"/>
    <lineage>
        <taxon>Eukaryota</taxon>
        <taxon>Metazoa</taxon>
        <taxon>Ecdysozoa</taxon>
        <taxon>Arthropoda</taxon>
        <taxon>Hexapoda</taxon>
        <taxon>Insecta</taxon>
        <taxon>Pterygota</taxon>
        <taxon>Neoptera</taxon>
        <taxon>Endopterygota</taxon>
        <taxon>Hymenoptera</taxon>
        <taxon>Apocrita</taxon>
        <taxon>Aculeata</taxon>
        <taxon>Apoidea</taxon>
        <taxon>Anthophila</taxon>
        <taxon>Apidae</taxon>
        <taxon>Eufriesea</taxon>
    </lineage>
</organism>